<feature type="transmembrane region" description="Helical" evidence="8">
    <location>
        <begin position="237"/>
        <end position="262"/>
    </location>
</feature>
<dbReference type="EMBL" id="CCDP010000001">
    <property type="protein sequence ID" value="CDQ39657.1"/>
    <property type="molecule type" value="Genomic_DNA"/>
</dbReference>
<dbReference type="PROSITE" id="PS50005">
    <property type="entry name" value="TPR"/>
    <property type="match status" value="1"/>
</dbReference>
<reference evidence="10 11" key="1">
    <citation type="submission" date="2014-03" db="EMBL/GenBank/DDBJ databases">
        <authorList>
            <person name="Urmite Genomes U."/>
        </authorList>
    </citation>
    <scope>NUCLEOTIDE SEQUENCE [LARGE SCALE GENOMIC DNA]</scope>
    <source>
        <strain evidence="10 11">Vm-5</strain>
    </source>
</reference>
<protein>
    <submittedName>
        <fullName evidence="10">Rhomboid protease GluP</fullName>
    </submittedName>
</protein>
<dbReference type="STRING" id="1462526.BN990_01969"/>
<dbReference type="GO" id="GO:0016020">
    <property type="term" value="C:membrane"/>
    <property type="evidence" value="ECO:0007669"/>
    <property type="project" value="UniProtKB-SubCell"/>
</dbReference>
<accession>A0A024QBL4</accession>
<dbReference type="Proteomes" id="UP000028875">
    <property type="component" value="Unassembled WGS sequence"/>
</dbReference>
<evidence type="ECO:0000256" key="1">
    <source>
        <dbReference type="ARBA" id="ARBA00004141"/>
    </source>
</evidence>
<feature type="transmembrane region" description="Helical" evidence="8">
    <location>
        <begin position="274"/>
        <end position="292"/>
    </location>
</feature>
<evidence type="ECO:0000256" key="4">
    <source>
        <dbReference type="ARBA" id="ARBA00022801"/>
    </source>
</evidence>
<dbReference type="SMART" id="SM00028">
    <property type="entry name" value="TPR"/>
    <property type="match status" value="2"/>
</dbReference>
<feature type="transmembrane region" description="Helical" evidence="8">
    <location>
        <begin position="352"/>
        <end position="368"/>
    </location>
</feature>
<keyword evidence="7" id="KW-0802">TPR repeat</keyword>
<keyword evidence="6 8" id="KW-0472">Membrane</keyword>
<dbReference type="SUPFAM" id="SSF144091">
    <property type="entry name" value="Rhomboid-like"/>
    <property type="match status" value="1"/>
</dbReference>
<dbReference type="RefSeq" id="WP_038243752.1">
    <property type="nucleotide sequence ID" value="NZ_BNER01000002.1"/>
</dbReference>
<evidence type="ECO:0000259" key="9">
    <source>
        <dbReference type="Pfam" id="PF01694"/>
    </source>
</evidence>
<evidence type="ECO:0000313" key="11">
    <source>
        <dbReference type="Proteomes" id="UP000028875"/>
    </source>
</evidence>
<reference evidence="11" key="2">
    <citation type="submission" date="2014-05" db="EMBL/GenBank/DDBJ databases">
        <title>Draft genome sequence of Virgibacillus massiliensis Vm-5.</title>
        <authorList>
            <person name="Khelaifia S."/>
            <person name="Croce O."/>
            <person name="Lagier J.C."/>
            <person name="Raoult D."/>
        </authorList>
    </citation>
    <scope>NUCLEOTIDE SEQUENCE [LARGE SCALE GENOMIC DNA]</scope>
    <source>
        <strain evidence="11">Vm-5</strain>
    </source>
</reference>
<dbReference type="Pfam" id="PF14559">
    <property type="entry name" value="TPR_19"/>
    <property type="match status" value="1"/>
</dbReference>
<dbReference type="InterPro" id="IPR035952">
    <property type="entry name" value="Rhomboid-like_sf"/>
</dbReference>
<dbReference type="PANTHER" id="PTHR43731:SF14">
    <property type="entry name" value="PRESENILIN-ASSOCIATED RHOMBOID-LIKE PROTEIN, MITOCHONDRIAL"/>
    <property type="match status" value="1"/>
</dbReference>
<evidence type="ECO:0000256" key="2">
    <source>
        <dbReference type="ARBA" id="ARBA00009045"/>
    </source>
</evidence>
<sequence>MYINEQYTMYKLAYHFITKLDYDVLYVSEQEHEIWLEQHEGSKSTVIRFTTKGFDWKNHLKKDIALVFQKVKAMKKLLQAKTINIHNIYISEHTPVDDWEILKKPMQLNEKKPTMMNVYYLSKRNSESSYDDEMDRITKAIEMDLPAIELEDTSLDEQEKEEQLSYYKTYVKQRVVNFKEQAQAVFSFGKPRFTYILLVICISLFLWMEVSGGSDNTNTLIEFGAKYNPAMIEDGQWWRIISSMFLHIGFLHLAMNMIAVYYLGALVERIFGSWRFLVIYFLAGIGGGIASFAFSPSIAAGASGALFGLFGALLFFGLHNRRIFFQTMGTNVLILIGINVVFGLVVPQIDNGAHLGGLVTGFIASAIVHLPKHRERFKQLAACMVYIILIFSIIQYGFSNNLNDQVYHVMQMERLIGQEDYHTVVSQGEQALNSEGDLDAAILFHRSYAYIQLNQPQEAIEDLEKSIELDTSLPQAFHNLAILYDNRGERNKAEAIIKKGYQKHPDDPDIKSLYEQIIGNAPN</sequence>
<keyword evidence="4" id="KW-0378">Hydrolase</keyword>
<keyword evidence="11" id="KW-1185">Reference proteome</keyword>
<keyword evidence="10" id="KW-0645">Protease</keyword>
<evidence type="ECO:0000256" key="3">
    <source>
        <dbReference type="ARBA" id="ARBA00022692"/>
    </source>
</evidence>
<evidence type="ECO:0000256" key="6">
    <source>
        <dbReference type="ARBA" id="ARBA00023136"/>
    </source>
</evidence>
<comment type="caution">
    <text evidence="10">The sequence shown here is derived from an EMBL/GenBank/DDBJ whole genome shotgun (WGS) entry which is preliminary data.</text>
</comment>
<dbReference type="eggNOG" id="COG0705">
    <property type="taxonomic scope" value="Bacteria"/>
</dbReference>
<feature type="transmembrane region" description="Helical" evidence="8">
    <location>
        <begin position="380"/>
        <end position="398"/>
    </location>
</feature>
<gene>
    <name evidence="10" type="primary">gluP_1</name>
    <name evidence="10" type="ORF">BN990_01969</name>
</gene>
<dbReference type="OrthoDB" id="9813074at2"/>
<feature type="transmembrane region" description="Helical" evidence="8">
    <location>
        <begin position="298"/>
        <end position="316"/>
    </location>
</feature>
<dbReference type="InterPro" id="IPR019734">
    <property type="entry name" value="TPR_rpt"/>
</dbReference>
<proteinExistence type="inferred from homology"/>
<dbReference type="GO" id="GO:0004252">
    <property type="term" value="F:serine-type endopeptidase activity"/>
    <property type="evidence" value="ECO:0007669"/>
    <property type="project" value="InterPro"/>
</dbReference>
<dbReference type="PANTHER" id="PTHR43731">
    <property type="entry name" value="RHOMBOID PROTEASE"/>
    <property type="match status" value="1"/>
</dbReference>
<dbReference type="SUPFAM" id="SSF48452">
    <property type="entry name" value="TPR-like"/>
    <property type="match status" value="1"/>
</dbReference>
<feature type="transmembrane region" description="Helical" evidence="8">
    <location>
        <begin position="323"/>
        <end position="346"/>
    </location>
</feature>
<dbReference type="InterPro" id="IPR050925">
    <property type="entry name" value="Rhomboid_protease_S54"/>
</dbReference>
<keyword evidence="3 8" id="KW-0812">Transmembrane</keyword>
<dbReference type="InterPro" id="IPR022764">
    <property type="entry name" value="Peptidase_S54_rhomboid_dom"/>
</dbReference>
<dbReference type="Pfam" id="PF01694">
    <property type="entry name" value="Rhomboid"/>
    <property type="match status" value="1"/>
</dbReference>
<keyword evidence="5 8" id="KW-1133">Transmembrane helix</keyword>
<feature type="transmembrane region" description="Helical" evidence="8">
    <location>
        <begin position="193"/>
        <end position="210"/>
    </location>
</feature>
<dbReference type="InterPro" id="IPR011990">
    <property type="entry name" value="TPR-like_helical_dom_sf"/>
</dbReference>
<evidence type="ECO:0000313" key="10">
    <source>
        <dbReference type="EMBL" id="CDQ39657.1"/>
    </source>
</evidence>
<dbReference type="Gene3D" id="1.20.1540.10">
    <property type="entry name" value="Rhomboid-like"/>
    <property type="match status" value="1"/>
</dbReference>
<dbReference type="GO" id="GO:0006508">
    <property type="term" value="P:proteolysis"/>
    <property type="evidence" value="ECO:0007669"/>
    <property type="project" value="UniProtKB-KW"/>
</dbReference>
<feature type="domain" description="Peptidase S54 rhomboid" evidence="9">
    <location>
        <begin position="235"/>
        <end position="369"/>
    </location>
</feature>
<organism evidence="10 11">
    <name type="scientific">Virgibacillus massiliensis</name>
    <dbReference type="NCBI Taxonomy" id="1462526"/>
    <lineage>
        <taxon>Bacteria</taxon>
        <taxon>Bacillati</taxon>
        <taxon>Bacillota</taxon>
        <taxon>Bacilli</taxon>
        <taxon>Bacillales</taxon>
        <taxon>Bacillaceae</taxon>
        <taxon>Virgibacillus</taxon>
    </lineage>
</organism>
<name>A0A024QBL4_9BACI</name>
<dbReference type="Gene3D" id="1.25.40.10">
    <property type="entry name" value="Tetratricopeptide repeat domain"/>
    <property type="match status" value="1"/>
</dbReference>
<evidence type="ECO:0000256" key="5">
    <source>
        <dbReference type="ARBA" id="ARBA00022989"/>
    </source>
</evidence>
<feature type="repeat" description="TPR" evidence="7">
    <location>
        <begin position="440"/>
        <end position="473"/>
    </location>
</feature>
<comment type="similarity">
    <text evidence="2">Belongs to the peptidase S54 family.</text>
</comment>
<evidence type="ECO:0000256" key="8">
    <source>
        <dbReference type="SAM" id="Phobius"/>
    </source>
</evidence>
<comment type="subcellular location">
    <subcellularLocation>
        <location evidence="1">Membrane</location>
        <topology evidence="1">Multi-pass membrane protein</topology>
    </subcellularLocation>
</comment>
<dbReference type="AlphaFoldDB" id="A0A024QBL4"/>
<evidence type="ECO:0000256" key="7">
    <source>
        <dbReference type="PROSITE-ProRule" id="PRU00339"/>
    </source>
</evidence>